<sequence length="95" mass="10163">MVKGSNFFERMVASSLALAGNSFNIKNFGGLLGNSAVLAIGVISLLQLHWLASGEQRPAVGNYSYKRVNQDNSLWLGTSPRSIADNHLDVSLAKG</sequence>
<reference evidence="1" key="2">
    <citation type="journal article" date="2015" name="Data Brief">
        <title>Shoot transcriptome of the giant reed, Arundo donax.</title>
        <authorList>
            <person name="Barrero R.A."/>
            <person name="Guerrero F.D."/>
            <person name="Moolhuijzen P."/>
            <person name="Goolsby J.A."/>
            <person name="Tidwell J."/>
            <person name="Bellgard S.E."/>
            <person name="Bellgard M.I."/>
        </authorList>
    </citation>
    <scope>NUCLEOTIDE SEQUENCE</scope>
    <source>
        <tissue evidence="1">Shoot tissue taken approximately 20 cm above the soil surface</tissue>
    </source>
</reference>
<reference evidence="1" key="1">
    <citation type="submission" date="2014-09" db="EMBL/GenBank/DDBJ databases">
        <authorList>
            <person name="Magalhaes I.L.F."/>
            <person name="Oliveira U."/>
            <person name="Santos F.R."/>
            <person name="Vidigal T.H.D.A."/>
            <person name="Brescovit A.D."/>
            <person name="Santos A.J."/>
        </authorList>
    </citation>
    <scope>NUCLEOTIDE SEQUENCE</scope>
    <source>
        <tissue evidence="1">Shoot tissue taken approximately 20 cm above the soil surface</tissue>
    </source>
</reference>
<proteinExistence type="predicted"/>
<organism evidence="1">
    <name type="scientific">Arundo donax</name>
    <name type="common">Giant reed</name>
    <name type="synonym">Donax arundinaceus</name>
    <dbReference type="NCBI Taxonomy" id="35708"/>
    <lineage>
        <taxon>Eukaryota</taxon>
        <taxon>Viridiplantae</taxon>
        <taxon>Streptophyta</taxon>
        <taxon>Embryophyta</taxon>
        <taxon>Tracheophyta</taxon>
        <taxon>Spermatophyta</taxon>
        <taxon>Magnoliopsida</taxon>
        <taxon>Liliopsida</taxon>
        <taxon>Poales</taxon>
        <taxon>Poaceae</taxon>
        <taxon>PACMAD clade</taxon>
        <taxon>Arundinoideae</taxon>
        <taxon>Arundineae</taxon>
        <taxon>Arundo</taxon>
    </lineage>
</organism>
<accession>A0A0A9ABG2</accession>
<dbReference type="AlphaFoldDB" id="A0A0A9ABG2"/>
<dbReference type="EMBL" id="GBRH01249474">
    <property type="protein sequence ID" value="JAD48421.1"/>
    <property type="molecule type" value="Transcribed_RNA"/>
</dbReference>
<protein>
    <submittedName>
        <fullName evidence="1">Uncharacterized protein</fullName>
    </submittedName>
</protein>
<evidence type="ECO:0000313" key="1">
    <source>
        <dbReference type="EMBL" id="JAD48421.1"/>
    </source>
</evidence>
<name>A0A0A9ABG2_ARUDO</name>